<feature type="transmembrane region" description="Helical" evidence="2">
    <location>
        <begin position="402"/>
        <end position="423"/>
    </location>
</feature>
<dbReference type="OrthoDB" id="252086at2759"/>
<evidence type="ECO:0000313" key="3">
    <source>
        <dbReference type="EMBL" id="EKF33408.1"/>
    </source>
</evidence>
<dbReference type="Proteomes" id="UP000007350">
    <property type="component" value="Unassembled WGS sequence"/>
</dbReference>
<feature type="region of interest" description="Disordered" evidence="1">
    <location>
        <begin position="1"/>
        <end position="20"/>
    </location>
</feature>
<feature type="compositionally biased region" description="Polar residues" evidence="1">
    <location>
        <begin position="108"/>
        <end position="117"/>
    </location>
</feature>
<dbReference type="EMBL" id="AHKC01009266">
    <property type="protein sequence ID" value="EKF33408.1"/>
    <property type="molecule type" value="Genomic_DNA"/>
</dbReference>
<keyword evidence="2" id="KW-1133">Transmembrane helix</keyword>
<reference evidence="3 4" key="1">
    <citation type="journal article" date="2012" name="BMC Genomics">
        <title>Comparative genomic analysis of human infective Trypanosoma cruzi lineages with the bat-restricted subspecies T. cruzi marinkellei.</title>
        <authorList>
            <person name="Franzen O."/>
            <person name="Talavera-Lopez C."/>
            <person name="Ochaya S."/>
            <person name="Butler C.E."/>
            <person name="Messenger L.A."/>
            <person name="Lewis M.D."/>
            <person name="Llewellyn M.S."/>
            <person name="Marinkelle C.J."/>
            <person name="Tyler K.M."/>
            <person name="Miles M.A."/>
            <person name="Andersson B."/>
        </authorList>
    </citation>
    <scope>NUCLEOTIDE SEQUENCE [LARGE SCALE GENOMIC DNA]</scope>
    <source>
        <strain evidence="3 4">B7</strain>
    </source>
</reference>
<keyword evidence="2" id="KW-0812">Transmembrane</keyword>
<feature type="transmembrane region" description="Helical" evidence="2">
    <location>
        <begin position="665"/>
        <end position="684"/>
    </location>
</feature>
<sequence>MDGGGKKKGKKNRKTTKTTKKANGRNEDVIFFFCLLWPLTVFVPVCLCVRCCRLFLPPPNFCFSSLFYFFLYLCVVVLSLTPFFGFSGVTLGSRGAMDRRRGAAIDSVTGSNTNGSSVGRAHTPTVQPPRRNDTAAAGRCSDEGSDNEPEQPLFYQVNMREITNALLVPADMVSAKLRPLTPSTVAEVPTIQVTPGFLAEGGTDYSSNASSNSGRFLDVHPASLPVRHSRPHSTLRAAVLPSPENTYYVEDTLVIGSVGRRGGLVERGNTSSNEYPRQGEPTTPVRPIASSSFLPVPGPPGSEARSSSPPLPKPFIDAPQSSSLRSVTFLVQKPTRFERGVDTVSEESAGLEQPLITEGMNVAKKSASKKKRVHFPEDVIKSVSVVQADDQLRLLVEYNRPWYAHLILLVASTFFVFHWGFVVLALRPSEVSRRFAASVVISFVAFGFASAYLLAFLALTWRPGSEELGFLMDFSRNRPVVYVLLAGVAAQLSLVASFMFRCDVGSLACFCCIPLVVTYLYEEYKKHAVSVLDCIGCILVVGSIVVFYVGAEIDDDSKLYYRIVPFCISFVGGVSMAYFLFQVRTVSRCVSNFFIMSSTTTLVALLLAFVGYIMGAFTVPIGTSQKKLNEISSEDFFKIIVSALFLFFSWFTYHWSSLFFDRMTLSGSFSLGGPISLLAFNLLSLPTASLPYEIAGGVAMMIGCALVLFSGFRFRQNVEVRIELERE</sequence>
<evidence type="ECO:0000256" key="1">
    <source>
        <dbReference type="SAM" id="MobiDB-lite"/>
    </source>
</evidence>
<feature type="transmembrane region" description="Helical" evidence="2">
    <location>
        <begin position="29"/>
        <end position="56"/>
    </location>
</feature>
<keyword evidence="2" id="KW-0472">Membrane</keyword>
<evidence type="ECO:0000313" key="4">
    <source>
        <dbReference type="Proteomes" id="UP000007350"/>
    </source>
</evidence>
<organism evidence="3 4">
    <name type="scientific">Trypanosoma cruzi marinkellei</name>
    <dbReference type="NCBI Taxonomy" id="85056"/>
    <lineage>
        <taxon>Eukaryota</taxon>
        <taxon>Discoba</taxon>
        <taxon>Euglenozoa</taxon>
        <taxon>Kinetoplastea</taxon>
        <taxon>Metakinetoplastina</taxon>
        <taxon>Trypanosomatida</taxon>
        <taxon>Trypanosomatidae</taxon>
        <taxon>Trypanosoma</taxon>
        <taxon>Schizotrypanum</taxon>
    </lineage>
</organism>
<keyword evidence="4" id="KW-1185">Reference proteome</keyword>
<feature type="transmembrane region" description="Helical" evidence="2">
    <location>
        <begin position="636"/>
        <end position="653"/>
    </location>
</feature>
<feature type="transmembrane region" description="Helical" evidence="2">
    <location>
        <begin position="480"/>
        <end position="498"/>
    </location>
</feature>
<proteinExistence type="predicted"/>
<feature type="region of interest" description="Disordered" evidence="1">
    <location>
        <begin position="105"/>
        <end position="151"/>
    </location>
</feature>
<evidence type="ECO:0000256" key="2">
    <source>
        <dbReference type="SAM" id="Phobius"/>
    </source>
</evidence>
<feature type="transmembrane region" description="Helical" evidence="2">
    <location>
        <begin position="68"/>
        <end position="91"/>
    </location>
</feature>
<comment type="caution">
    <text evidence="3">The sequence shown here is derived from an EMBL/GenBank/DDBJ whole genome shotgun (WGS) entry which is preliminary data.</text>
</comment>
<feature type="transmembrane region" description="Helical" evidence="2">
    <location>
        <begin position="690"/>
        <end position="712"/>
    </location>
</feature>
<name>K2MDW3_TRYCR</name>
<feature type="transmembrane region" description="Helical" evidence="2">
    <location>
        <begin position="528"/>
        <end position="551"/>
    </location>
</feature>
<gene>
    <name evidence="3" type="ORF">MOQ_002735</name>
</gene>
<feature type="region of interest" description="Disordered" evidence="1">
    <location>
        <begin position="262"/>
        <end position="319"/>
    </location>
</feature>
<dbReference type="AlphaFoldDB" id="K2MDW3"/>
<feature type="transmembrane region" description="Helical" evidence="2">
    <location>
        <begin position="593"/>
        <end position="616"/>
    </location>
</feature>
<feature type="transmembrane region" description="Helical" evidence="2">
    <location>
        <begin position="563"/>
        <end position="581"/>
    </location>
</feature>
<feature type="transmembrane region" description="Helical" evidence="2">
    <location>
        <begin position="504"/>
        <end position="521"/>
    </location>
</feature>
<feature type="transmembrane region" description="Helical" evidence="2">
    <location>
        <begin position="435"/>
        <end position="459"/>
    </location>
</feature>
<accession>K2MDW3</accession>
<protein>
    <submittedName>
        <fullName evidence="3">Uncharacterized protein</fullName>
    </submittedName>
</protein>